<organism evidence="1 2">
    <name type="scientific">Paraburkholderia phenazinium</name>
    <dbReference type="NCBI Taxonomy" id="60549"/>
    <lineage>
        <taxon>Bacteria</taxon>
        <taxon>Pseudomonadati</taxon>
        <taxon>Pseudomonadota</taxon>
        <taxon>Betaproteobacteria</taxon>
        <taxon>Burkholderiales</taxon>
        <taxon>Burkholderiaceae</taxon>
        <taxon>Paraburkholderia</taxon>
    </lineage>
</organism>
<gene>
    <name evidence="1" type="ORF">SAMN05216466_106147</name>
</gene>
<dbReference type="AlphaFoldDB" id="A0A1G7YEB6"/>
<reference evidence="1 2" key="1">
    <citation type="submission" date="2016-10" db="EMBL/GenBank/DDBJ databases">
        <authorList>
            <person name="de Groot N.N."/>
        </authorList>
    </citation>
    <scope>NUCLEOTIDE SEQUENCE [LARGE SCALE GENOMIC DNA]</scope>
    <source>
        <strain evidence="1 2">LMG 2247</strain>
    </source>
</reference>
<accession>A0A1G7YEB6</accession>
<protein>
    <submittedName>
        <fullName evidence="1">Uncharacterized protein</fullName>
    </submittedName>
</protein>
<sequence length="64" mass="6985">MTTLNNDEGRRALIEAELDELLGPVVDLPDDILDVLLDPRIAAIFDDIDADIASMGRAAPTRHD</sequence>
<dbReference type="RefSeq" id="WP_090685429.1">
    <property type="nucleotide sequence ID" value="NZ_FNCJ01000006.1"/>
</dbReference>
<name>A0A1G7YEB6_9BURK</name>
<evidence type="ECO:0000313" key="2">
    <source>
        <dbReference type="Proteomes" id="UP000199706"/>
    </source>
</evidence>
<dbReference type="EMBL" id="FNCJ01000006">
    <property type="protein sequence ID" value="SDG94675.1"/>
    <property type="molecule type" value="Genomic_DNA"/>
</dbReference>
<proteinExistence type="predicted"/>
<evidence type="ECO:0000313" key="1">
    <source>
        <dbReference type="EMBL" id="SDG94675.1"/>
    </source>
</evidence>
<dbReference type="Proteomes" id="UP000199706">
    <property type="component" value="Unassembled WGS sequence"/>
</dbReference>